<name>A0A9P5UEG0_9AGAR</name>
<accession>A0A9P5UEG0</accession>
<dbReference type="PANTHER" id="PTHR13490:SF0">
    <property type="entry name" value="SMALL RIBOSOMAL SUBUNIT PROTEIN MS35"/>
    <property type="match status" value="1"/>
</dbReference>
<dbReference type="OrthoDB" id="283424at2759"/>
<sequence length="209" mass="24189">MLEYDYNDDDTTSGGHLMLREQRQTLYYMRLIEHEMPKLVAYRKPFVAPEKSPIIVRSLEYGGEDHPANAKRVAVVAVDDLPLTDEYSIHKFKLLAGPRWSLKPPTNSGVSELAEWGNGFVKISCEDFSYPAQNLKWISDTLDRLIKEANDPEKDTFVDVPQDFGHLYSAARKQKLGEHRRGRILERPTIHDFPQEWLPDDVLEPYENM</sequence>
<evidence type="ECO:0000313" key="2">
    <source>
        <dbReference type="EMBL" id="KAF9076187.1"/>
    </source>
</evidence>
<protein>
    <submittedName>
        <fullName evidence="2">Mitochondrial ribosomal subunit protein-domain-containing protein</fullName>
    </submittedName>
</protein>
<dbReference type="Proteomes" id="UP000772434">
    <property type="component" value="Unassembled WGS sequence"/>
</dbReference>
<dbReference type="InterPro" id="IPR039848">
    <property type="entry name" value="Ribosomal_mS35_mt"/>
</dbReference>
<evidence type="ECO:0000259" key="1">
    <source>
        <dbReference type="Pfam" id="PF10213"/>
    </source>
</evidence>
<dbReference type="PANTHER" id="PTHR13490">
    <property type="entry name" value="MITOCHONDRIAL 28S RIBOSOMAL PROTEIN S28"/>
    <property type="match status" value="1"/>
</dbReference>
<keyword evidence="3" id="KW-1185">Reference proteome</keyword>
<comment type="caution">
    <text evidence="2">The sequence shown here is derived from an EMBL/GenBank/DDBJ whole genome shotgun (WGS) entry which is preliminary data.</text>
</comment>
<gene>
    <name evidence="2" type="ORF">BDP27DRAFT_1380278</name>
</gene>
<dbReference type="EMBL" id="JADNRY010000007">
    <property type="protein sequence ID" value="KAF9076187.1"/>
    <property type="molecule type" value="Genomic_DNA"/>
</dbReference>
<proteinExistence type="predicted"/>
<dbReference type="GO" id="GO:0003735">
    <property type="term" value="F:structural constituent of ribosome"/>
    <property type="evidence" value="ECO:0007669"/>
    <property type="project" value="InterPro"/>
</dbReference>
<organism evidence="2 3">
    <name type="scientific">Rhodocollybia butyracea</name>
    <dbReference type="NCBI Taxonomy" id="206335"/>
    <lineage>
        <taxon>Eukaryota</taxon>
        <taxon>Fungi</taxon>
        <taxon>Dikarya</taxon>
        <taxon>Basidiomycota</taxon>
        <taxon>Agaricomycotina</taxon>
        <taxon>Agaricomycetes</taxon>
        <taxon>Agaricomycetidae</taxon>
        <taxon>Agaricales</taxon>
        <taxon>Marasmiineae</taxon>
        <taxon>Omphalotaceae</taxon>
        <taxon>Rhodocollybia</taxon>
    </lineage>
</organism>
<dbReference type="GO" id="GO:0032543">
    <property type="term" value="P:mitochondrial translation"/>
    <property type="evidence" value="ECO:0007669"/>
    <property type="project" value="InterPro"/>
</dbReference>
<evidence type="ECO:0000313" key="3">
    <source>
        <dbReference type="Proteomes" id="UP000772434"/>
    </source>
</evidence>
<reference evidence="2" key="1">
    <citation type="submission" date="2020-11" db="EMBL/GenBank/DDBJ databases">
        <authorList>
            <consortium name="DOE Joint Genome Institute"/>
            <person name="Ahrendt S."/>
            <person name="Riley R."/>
            <person name="Andreopoulos W."/>
            <person name="Labutti K."/>
            <person name="Pangilinan J."/>
            <person name="Ruiz-Duenas F.J."/>
            <person name="Barrasa J.M."/>
            <person name="Sanchez-Garcia M."/>
            <person name="Camarero S."/>
            <person name="Miyauchi S."/>
            <person name="Serrano A."/>
            <person name="Linde D."/>
            <person name="Babiker R."/>
            <person name="Drula E."/>
            <person name="Ayuso-Fernandez I."/>
            <person name="Pacheco R."/>
            <person name="Padilla G."/>
            <person name="Ferreira P."/>
            <person name="Barriuso J."/>
            <person name="Kellner H."/>
            <person name="Castanera R."/>
            <person name="Alfaro M."/>
            <person name="Ramirez L."/>
            <person name="Pisabarro A.G."/>
            <person name="Kuo A."/>
            <person name="Tritt A."/>
            <person name="Lipzen A."/>
            <person name="He G."/>
            <person name="Yan M."/>
            <person name="Ng V."/>
            <person name="Cullen D."/>
            <person name="Martin F."/>
            <person name="Rosso M.-N."/>
            <person name="Henrissat B."/>
            <person name="Hibbett D."/>
            <person name="Martinez A.T."/>
            <person name="Grigoriev I.V."/>
        </authorList>
    </citation>
    <scope>NUCLEOTIDE SEQUENCE</scope>
    <source>
        <strain evidence="2">AH 40177</strain>
    </source>
</reference>
<feature type="domain" description="Small ribosomal subunit protein mS35 mitochondrial conserved" evidence="1">
    <location>
        <begin position="49"/>
        <end position="197"/>
    </location>
</feature>
<dbReference type="AlphaFoldDB" id="A0A9P5UEG0"/>
<dbReference type="Pfam" id="PF10213">
    <property type="entry name" value="MRP-S28"/>
    <property type="match status" value="1"/>
</dbReference>
<dbReference type="InterPro" id="IPR019349">
    <property type="entry name" value="Ribosomal_mS35_mit"/>
</dbReference>
<dbReference type="GO" id="GO:0005763">
    <property type="term" value="C:mitochondrial small ribosomal subunit"/>
    <property type="evidence" value="ECO:0007669"/>
    <property type="project" value="TreeGrafter"/>
</dbReference>